<dbReference type="EMBL" id="JAVXUP010000391">
    <property type="protein sequence ID" value="KAK3029149.1"/>
    <property type="molecule type" value="Genomic_DNA"/>
</dbReference>
<keyword evidence="2" id="KW-1185">Reference proteome</keyword>
<proteinExistence type="predicted"/>
<dbReference type="Proteomes" id="UP001188597">
    <property type="component" value="Unassembled WGS sequence"/>
</dbReference>
<reference evidence="1" key="1">
    <citation type="submission" date="2022-12" db="EMBL/GenBank/DDBJ databases">
        <title>Draft genome assemblies for two species of Escallonia (Escalloniales).</title>
        <authorList>
            <person name="Chanderbali A."/>
            <person name="Dervinis C."/>
            <person name="Anghel I."/>
            <person name="Soltis D."/>
            <person name="Soltis P."/>
            <person name="Zapata F."/>
        </authorList>
    </citation>
    <scope>NUCLEOTIDE SEQUENCE</scope>
    <source>
        <strain evidence="1">UCBG64.0493</strain>
        <tissue evidence="1">Leaf</tissue>
    </source>
</reference>
<name>A0AA88WMN5_9ASTE</name>
<protein>
    <submittedName>
        <fullName evidence="1">Uncharacterized protein</fullName>
    </submittedName>
</protein>
<organism evidence="1 2">
    <name type="scientific">Escallonia herrerae</name>
    <dbReference type="NCBI Taxonomy" id="1293975"/>
    <lineage>
        <taxon>Eukaryota</taxon>
        <taxon>Viridiplantae</taxon>
        <taxon>Streptophyta</taxon>
        <taxon>Embryophyta</taxon>
        <taxon>Tracheophyta</taxon>
        <taxon>Spermatophyta</taxon>
        <taxon>Magnoliopsida</taxon>
        <taxon>eudicotyledons</taxon>
        <taxon>Gunneridae</taxon>
        <taxon>Pentapetalae</taxon>
        <taxon>asterids</taxon>
        <taxon>campanulids</taxon>
        <taxon>Escalloniales</taxon>
        <taxon>Escalloniaceae</taxon>
        <taxon>Escallonia</taxon>
    </lineage>
</organism>
<gene>
    <name evidence="1" type="ORF">RJ639_039704</name>
</gene>
<evidence type="ECO:0000313" key="1">
    <source>
        <dbReference type="EMBL" id="KAK3029149.1"/>
    </source>
</evidence>
<comment type="caution">
    <text evidence="1">The sequence shown here is derived from an EMBL/GenBank/DDBJ whole genome shotgun (WGS) entry which is preliminary data.</text>
</comment>
<accession>A0AA88WMN5</accession>
<sequence>MVEIGILEQLPSILEQLPCRGGNNPSMFKEFKNAMSQEFEITTSGSCPITLALRICEILKNINMDDANPMSTSMECGVKLSKKDVGKKISVEGASFATRRVNTEIFVNNKSAIVLAKNSVFHDRNKHINTRYYYIRECITEKAVELNLSHMKLGYAKVTGKANPPMRPARLPKKGIATAKKKHPYPNIKRRITRIHHVHGLLNFNEIMTPKSESNHPKCIEDAEKRSGIATGFDWIVRHPGEPALVHGDGPYQGTIPHSCDSTNQRNSSYGIQVGQLGKNHSRTREHQGPFHRCQWLCGARRSTH</sequence>
<dbReference type="AlphaFoldDB" id="A0AA88WMN5"/>
<evidence type="ECO:0000313" key="2">
    <source>
        <dbReference type="Proteomes" id="UP001188597"/>
    </source>
</evidence>